<accession>A0A3M7S3A4</accession>
<dbReference type="EMBL" id="REGN01002105">
    <property type="protein sequence ID" value="RNA30284.1"/>
    <property type="molecule type" value="Genomic_DNA"/>
</dbReference>
<sequence>MSALKETLLSPFKPCDYNIGFYLYGPKFLILLNKYLLKPYLTIWDLHETPKPIKSLKYGQTHLTHTIVFWNSKKNLLRKIFSADHCHVEISLLGKYLAKQITPVIKKLLKDKLVFK</sequence>
<evidence type="ECO:0000313" key="1">
    <source>
        <dbReference type="EMBL" id="RNA30284.1"/>
    </source>
</evidence>
<reference evidence="1 2" key="1">
    <citation type="journal article" date="2018" name="Sci. Rep.">
        <title>Genomic signatures of local adaptation to the degree of environmental predictability in rotifers.</title>
        <authorList>
            <person name="Franch-Gras L."/>
            <person name="Hahn C."/>
            <person name="Garcia-Roger E.M."/>
            <person name="Carmona M.J."/>
            <person name="Serra M."/>
            <person name="Gomez A."/>
        </authorList>
    </citation>
    <scope>NUCLEOTIDE SEQUENCE [LARGE SCALE GENOMIC DNA]</scope>
    <source>
        <strain evidence="1">HYR1</strain>
    </source>
</reference>
<dbReference type="AlphaFoldDB" id="A0A3M7S3A4"/>
<dbReference type="Proteomes" id="UP000276133">
    <property type="component" value="Unassembled WGS sequence"/>
</dbReference>
<keyword evidence="2" id="KW-1185">Reference proteome</keyword>
<proteinExistence type="predicted"/>
<gene>
    <name evidence="1" type="ORF">BpHYR1_027648</name>
</gene>
<protein>
    <submittedName>
        <fullName evidence="1">Uncharacterized protein</fullName>
    </submittedName>
</protein>
<organism evidence="1 2">
    <name type="scientific">Brachionus plicatilis</name>
    <name type="common">Marine rotifer</name>
    <name type="synonym">Brachionus muelleri</name>
    <dbReference type="NCBI Taxonomy" id="10195"/>
    <lineage>
        <taxon>Eukaryota</taxon>
        <taxon>Metazoa</taxon>
        <taxon>Spiralia</taxon>
        <taxon>Gnathifera</taxon>
        <taxon>Rotifera</taxon>
        <taxon>Eurotatoria</taxon>
        <taxon>Monogononta</taxon>
        <taxon>Pseudotrocha</taxon>
        <taxon>Ploima</taxon>
        <taxon>Brachionidae</taxon>
        <taxon>Brachionus</taxon>
    </lineage>
</organism>
<evidence type="ECO:0000313" key="2">
    <source>
        <dbReference type="Proteomes" id="UP000276133"/>
    </source>
</evidence>
<name>A0A3M7S3A4_BRAPC</name>
<comment type="caution">
    <text evidence="1">The sequence shown here is derived from an EMBL/GenBank/DDBJ whole genome shotgun (WGS) entry which is preliminary data.</text>
</comment>